<accession>A0A542D4A2</accession>
<name>A0A542D4A2_SERFO</name>
<dbReference type="AlphaFoldDB" id="A0A542D4A2"/>
<proteinExistence type="predicted"/>
<dbReference type="NCBIfam" id="TIGR04493">
    <property type="entry name" value="microcomp_PduM"/>
    <property type="match status" value="1"/>
</dbReference>
<organism evidence="1">
    <name type="scientific">Serratia fonticola</name>
    <dbReference type="NCBI Taxonomy" id="47917"/>
    <lineage>
        <taxon>Bacteria</taxon>
        <taxon>Pseudomonadati</taxon>
        <taxon>Pseudomonadota</taxon>
        <taxon>Gammaproteobacteria</taxon>
        <taxon>Enterobacterales</taxon>
        <taxon>Yersiniaceae</taxon>
        <taxon>Serratia</taxon>
    </lineage>
</organism>
<dbReference type="EMBL" id="VISQ01000001">
    <property type="protein sequence ID" value="TVZ72342.1"/>
    <property type="molecule type" value="Genomic_DNA"/>
</dbReference>
<reference evidence="1" key="1">
    <citation type="submission" date="2019-06" db="EMBL/GenBank/DDBJ databases">
        <authorList>
            <person name="Deangelis K."/>
            <person name="Huntemann M."/>
            <person name="Clum A."/>
            <person name="Pillay M."/>
            <person name="Palaniappan K."/>
            <person name="Varghese N."/>
            <person name="Mikhailova N."/>
            <person name="Stamatis D."/>
            <person name="Reddy T."/>
            <person name="Daum C."/>
            <person name="Shapiro N."/>
            <person name="Ivanova N."/>
            <person name="Kyrpides N."/>
            <person name="Woyke T."/>
        </authorList>
    </citation>
    <scope>NUCLEOTIDE SEQUENCE [LARGE SCALE GENOMIC DNA]</scope>
    <source>
        <strain evidence="1">128R</strain>
    </source>
</reference>
<comment type="caution">
    <text evidence="1">The sequence shown here is derived from an EMBL/GenBank/DDBJ whole genome shotgun (WGS) entry which is preliminary data.</text>
</comment>
<sequence length="165" mass="18387">MIGASAQTERLVSLVITRLAEREQRVYSLRLQQLRHGLDPAVYLRHASLHLQLPDLGFMQCLAAGERAEPAVSALHEAWSWGIRVHISLHQQLLAALPRHGLSALPLSLSDHQGHAVRLCTSKLLSYRDVATLAPCWLLVGHNTLVTPLARDCLSARHIQLLRQE</sequence>
<dbReference type="OrthoDB" id="6572340at2"/>
<evidence type="ECO:0000313" key="1">
    <source>
        <dbReference type="EMBL" id="TVZ72342.1"/>
    </source>
</evidence>
<dbReference type="Pfam" id="PF15953">
    <property type="entry name" value="PDU_like"/>
    <property type="match status" value="1"/>
</dbReference>
<reference evidence="1" key="2">
    <citation type="submission" date="2019-08" db="EMBL/GenBank/DDBJ databases">
        <title>Investigation of anaerobic lignin degradation for improved lignocellulosic biofuels.</title>
        <authorList>
            <person name="Deangelis K.PhD."/>
        </authorList>
    </citation>
    <scope>NUCLEOTIDE SEQUENCE [LARGE SCALE GENOMIC DNA]</scope>
    <source>
        <strain evidence="1">128R</strain>
    </source>
</reference>
<gene>
    <name evidence="1" type="ORF">FHU10_5015</name>
</gene>
<dbReference type="NCBIfam" id="NF011957">
    <property type="entry name" value="PRK15428.1"/>
    <property type="match status" value="1"/>
</dbReference>
<protein>
    <submittedName>
        <fullName evidence="1">Microcompartment protein PduM</fullName>
    </submittedName>
</protein>
<dbReference type="InterPro" id="IPR030992">
    <property type="entry name" value="PduM"/>
</dbReference>
<dbReference type="GO" id="GO:0005198">
    <property type="term" value="F:structural molecule activity"/>
    <property type="evidence" value="ECO:0007669"/>
    <property type="project" value="InterPro"/>
</dbReference>